<comment type="caution">
    <text evidence="2">The sequence shown here is derived from an EMBL/GenBank/DDBJ whole genome shotgun (WGS) entry which is preliminary data.</text>
</comment>
<organism evidence="2 4">
    <name type="scientific">Pectobacterium carotovorum subsp. carotovorum</name>
    <name type="common">Erwinia carotovora subsp. carotovora</name>
    <dbReference type="NCBI Taxonomy" id="555"/>
    <lineage>
        <taxon>Bacteria</taxon>
        <taxon>Pseudomonadati</taxon>
        <taxon>Pseudomonadota</taxon>
        <taxon>Gammaproteobacteria</taxon>
        <taxon>Enterobacterales</taxon>
        <taxon>Pectobacteriaceae</taxon>
        <taxon>Pectobacterium</taxon>
    </lineage>
</organism>
<gene>
    <name evidence="2" type="ORF">Pcaca03_13990</name>
    <name evidence="1" type="ORF">SOASR016_10240</name>
</gene>
<dbReference type="EMBL" id="BSRL01000002">
    <property type="protein sequence ID" value="GLV68955.1"/>
    <property type="molecule type" value="Genomic_DNA"/>
</dbReference>
<name>A0AAI9L053_PECCC</name>
<evidence type="ECO:0000313" key="3">
    <source>
        <dbReference type="Proteomes" id="UP001058167"/>
    </source>
</evidence>
<dbReference type="Proteomes" id="UP001165145">
    <property type="component" value="Unassembled WGS sequence"/>
</dbReference>
<evidence type="ECO:0000313" key="1">
    <source>
        <dbReference type="EMBL" id="GKX46272.1"/>
    </source>
</evidence>
<proteinExistence type="predicted"/>
<reference evidence="1" key="1">
    <citation type="submission" date="2022-06" db="EMBL/GenBank/DDBJ databases">
        <title>Draft genome sequences of Pectobacterium carotovorum subsp. carotovorum str. NBRC12380.</title>
        <authorList>
            <person name="Wakabayashi Y."/>
            <person name="Kojima K."/>
        </authorList>
    </citation>
    <scope>NUCLEOTIDE SEQUENCE</scope>
    <source>
        <strain evidence="1">NBRC 12380</strain>
    </source>
</reference>
<evidence type="ECO:0000313" key="4">
    <source>
        <dbReference type="Proteomes" id="UP001165145"/>
    </source>
</evidence>
<dbReference type="AlphaFoldDB" id="A0AAI9L053"/>
<dbReference type="EMBL" id="BRLF01000002">
    <property type="protein sequence ID" value="GKX46272.1"/>
    <property type="molecule type" value="Genomic_DNA"/>
</dbReference>
<sequence>MIKILISIEIGKFILSVKNYINKYSKNAKYSLYLADELAWFLSFQLGEM</sequence>
<keyword evidence="3" id="KW-1185">Reference proteome</keyword>
<accession>A0AAI9L053</accession>
<reference evidence="2" key="2">
    <citation type="submission" date="2023-02" db="EMBL/GenBank/DDBJ databases">
        <title>Pectobacterium carotovorum subsp. carotovorum NBRC 12380.</title>
        <authorList>
            <person name="Ichikawa N."/>
            <person name="Sato H."/>
            <person name="Tonouchi N."/>
        </authorList>
    </citation>
    <scope>NUCLEOTIDE SEQUENCE</scope>
    <source>
        <strain evidence="2">NBRC 12380</strain>
    </source>
</reference>
<evidence type="ECO:0000313" key="2">
    <source>
        <dbReference type="EMBL" id="GLV68955.1"/>
    </source>
</evidence>
<dbReference type="Proteomes" id="UP001058167">
    <property type="component" value="Unassembled WGS sequence"/>
</dbReference>
<protein>
    <submittedName>
        <fullName evidence="2">Uncharacterized protein</fullName>
    </submittedName>
</protein>